<evidence type="ECO:0000313" key="7">
    <source>
        <dbReference type="Proteomes" id="UP001642484"/>
    </source>
</evidence>
<dbReference type="SUPFAM" id="SSF48452">
    <property type="entry name" value="TPR-like"/>
    <property type="match status" value="1"/>
</dbReference>
<keyword evidence="3" id="KW-0677">Repeat</keyword>
<comment type="subcellular location">
    <subcellularLocation>
        <location evidence="1">Cytoplasm</location>
    </subcellularLocation>
</comment>
<dbReference type="Pfam" id="PF13424">
    <property type="entry name" value="TPR_12"/>
    <property type="match status" value="1"/>
</dbReference>
<reference evidence="6 7" key="1">
    <citation type="submission" date="2024-02" db="EMBL/GenBank/DDBJ databases">
        <authorList>
            <person name="Chen Y."/>
            <person name="Shah S."/>
            <person name="Dougan E. K."/>
            <person name="Thang M."/>
            <person name="Chan C."/>
        </authorList>
    </citation>
    <scope>NUCLEOTIDE SEQUENCE [LARGE SCALE GENOMIC DNA]</scope>
</reference>
<dbReference type="InterPro" id="IPR051476">
    <property type="entry name" value="Bac_ResReg_Asp_Phosphatase"/>
</dbReference>
<dbReference type="SMART" id="SM00028">
    <property type="entry name" value="TPR"/>
    <property type="match status" value="3"/>
</dbReference>
<keyword evidence="4" id="KW-0802">TPR repeat</keyword>
<evidence type="ECO:0000256" key="3">
    <source>
        <dbReference type="ARBA" id="ARBA00022737"/>
    </source>
</evidence>
<keyword evidence="7" id="KW-1185">Reference proteome</keyword>
<feature type="non-terminal residue" evidence="6">
    <location>
        <position position="415"/>
    </location>
</feature>
<dbReference type="InterPro" id="IPR011990">
    <property type="entry name" value="TPR-like_helical_dom_sf"/>
</dbReference>
<dbReference type="Proteomes" id="UP001642484">
    <property type="component" value="Unassembled WGS sequence"/>
</dbReference>
<keyword evidence="2" id="KW-0963">Cytoplasm</keyword>
<protein>
    <recommendedName>
        <fullName evidence="5">Tetratricopeptide repeat protein 29</fullName>
    </recommendedName>
</protein>
<evidence type="ECO:0000256" key="2">
    <source>
        <dbReference type="ARBA" id="ARBA00022490"/>
    </source>
</evidence>
<evidence type="ECO:0000256" key="4">
    <source>
        <dbReference type="ARBA" id="ARBA00022803"/>
    </source>
</evidence>
<dbReference type="Pfam" id="PF13181">
    <property type="entry name" value="TPR_8"/>
    <property type="match status" value="1"/>
</dbReference>
<proteinExistence type="predicted"/>
<dbReference type="EMBL" id="CAXAMN010013547">
    <property type="protein sequence ID" value="CAK9041124.1"/>
    <property type="molecule type" value="Genomic_DNA"/>
</dbReference>
<accession>A0ABP0LSX7</accession>
<dbReference type="PANTHER" id="PTHR46630:SF1">
    <property type="entry name" value="TETRATRICOPEPTIDE REPEAT PROTEIN 29"/>
    <property type="match status" value="1"/>
</dbReference>
<evidence type="ECO:0000256" key="5">
    <source>
        <dbReference type="ARBA" id="ARBA00040665"/>
    </source>
</evidence>
<sequence>MVGQGDCPTLPAPINVLTLDGIKAVLVVLNDAETEAINVCQSGAGVEGPEHTAARSSQLAAVRPAWWEDAVANSAAEAGGSVDFDFRGALALGSEQGSSAVNNGHEPEDERDQDDCYVTALNHFAEDDAYVSLTAVERDKYINVDTPKVYSGPTSSESEAEQRDYWKRNFIDEIMAQTAASKNDPQGDIHTPSFDEDEVDYDRDLLAPVIEEEIDQMEAWRRFRGELTLGSFALQAIAFGYTPGSFKAEINEIDMPLGTGPEQVKDGHDAEAVQLYERCLTSAQLSKDAALEGSACHKLGLSKHKTGHYEQAVELQKQYLDICRIQDDRVGESAARAALAQAYEATGDTQEAIKQLENLLSVASEAGELKAQAGACLNLGILYNSRGNHEKSVELLEQHFDLARQIGDRKLIDSA</sequence>
<dbReference type="PANTHER" id="PTHR46630">
    <property type="entry name" value="TETRATRICOPEPTIDE REPEAT PROTEIN 29"/>
    <property type="match status" value="1"/>
</dbReference>
<organism evidence="6 7">
    <name type="scientific">Durusdinium trenchii</name>
    <dbReference type="NCBI Taxonomy" id="1381693"/>
    <lineage>
        <taxon>Eukaryota</taxon>
        <taxon>Sar</taxon>
        <taxon>Alveolata</taxon>
        <taxon>Dinophyceae</taxon>
        <taxon>Suessiales</taxon>
        <taxon>Symbiodiniaceae</taxon>
        <taxon>Durusdinium</taxon>
    </lineage>
</organism>
<evidence type="ECO:0000313" key="6">
    <source>
        <dbReference type="EMBL" id="CAK9041124.1"/>
    </source>
</evidence>
<evidence type="ECO:0000256" key="1">
    <source>
        <dbReference type="ARBA" id="ARBA00004496"/>
    </source>
</evidence>
<dbReference type="Gene3D" id="1.25.40.10">
    <property type="entry name" value="Tetratricopeptide repeat domain"/>
    <property type="match status" value="1"/>
</dbReference>
<comment type="caution">
    <text evidence="6">The sequence shown here is derived from an EMBL/GenBank/DDBJ whole genome shotgun (WGS) entry which is preliminary data.</text>
</comment>
<name>A0ABP0LSX7_9DINO</name>
<dbReference type="InterPro" id="IPR019734">
    <property type="entry name" value="TPR_rpt"/>
</dbReference>
<gene>
    <name evidence="6" type="ORF">CCMP2556_LOCUS22075</name>
</gene>